<proteinExistence type="predicted"/>
<dbReference type="RefSeq" id="WP_005782495.1">
    <property type="nucleotide sequence ID" value="NZ_JAJPOA010000015.1"/>
</dbReference>
<keyword evidence="1" id="KW-1133">Transmembrane helix</keyword>
<geneLocation type="plasmid" evidence="3">
    <name>pPs6-9</name>
</geneLocation>
<sequence length="371" mass="41542">MTEKSLPPSAKTHSTLDLAVSQELNRAVQSIVYNKFLIDRAVADHGASMLARDLHDGAYGPHVPMSFVSCVLPFYRACERTDDGSPAYQFASVPTANTLGCSWRWRRKSLDEKEAEKCREHLSDFVAMVSGKVDDATYAWVKPLGLFVPGEGKNRVDFFREEGVESIPARVYERTYPEPTRITIYRIRVSAFSATWAVLDGRWVENIPNPSWTLPLMKAYGVKGPVPWPSDFPEPKQVQLAFFMPKGITSPLGNPEFGDEAVVDLETVVATQNFKDESVRTAVFDLRDVKIDHRVWQISLGITLASLVLLSLVPDEFSEIRIFIGVALGAAMTGGVMPYIVPFVTTKRRRLAQNQYLPRTRAPKNSNSAKW</sequence>
<evidence type="ECO:0000256" key="1">
    <source>
        <dbReference type="SAM" id="Phobius"/>
    </source>
</evidence>
<keyword evidence="2" id="KW-0614">Plasmid</keyword>
<evidence type="ECO:0000313" key="2">
    <source>
        <dbReference type="EMBL" id="AQX41942.1"/>
    </source>
</evidence>
<keyword evidence="1" id="KW-0472">Membrane</keyword>
<dbReference type="EMBL" id="KY362368">
    <property type="protein sequence ID" value="AQX41942.1"/>
    <property type="molecule type" value="Genomic_DNA"/>
</dbReference>
<keyword evidence="1" id="KW-0812">Transmembrane</keyword>
<geneLocation type="plasmid" evidence="2">
    <name>pPs0081</name>
</geneLocation>
<name>A0A1S6YAT1_PSESY</name>
<dbReference type="EMBL" id="KY362369">
    <property type="protein sequence ID" value="AQX42008.1"/>
    <property type="molecule type" value="Genomic_DNA"/>
</dbReference>
<reference evidence="2" key="1">
    <citation type="submission" date="2016-12" db="EMBL/GenBank/DDBJ databases">
        <title>Complete sequence and comparative genomic analysis of eight native Pseudomonas syringae plasmids belonging to the pPT23A family.</title>
        <authorList>
            <person name="Gutierrez-Barranquero J.A."/>
        </authorList>
    </citation>
    <scope>NUCLEOTIDE SEQUENCE</scope>
    <source>
        <strain evidence="3">6-9</strain>
        <strain evidence="2">UMAF0081</strain>
        <plasmid evidence="2">pPs0081</plasmid>
        <plasmid evidence="3">pPs6-9</plasmid>
    </source>
</reference>
<dbReference type="GeneID" id="61872809"/>
<evidence type="ECO:0000313" key="3">
    <source>
        <dbReference type="EMBL" id="AQX42008.1"/>
    </source>
</evidence>
<feature type="transmembrane region" description="Helical" evidence="1">
    <location>
        <begin position="320"/>
        <end position="341"/>
    </location>
</feature>
<protein>
    <submittedName>
        <fullName evidence="2">Uncharacterized protein</fullName>
    </submittedName>
</protein>
<dbReference type="AlphaFoldDB" id="A0A1S6YAT1"/>
<accession>A0A1S6YAT1</accession>
<organism evidence="2">
    <name type="scientific">Pseudomonas syringae pv. syringae</name>
    <dbReference type="NCBI Taxonomy" id="321"/>
    <lineage>
        <taxon>Bacteria</taxon>
        <taxon>Pseudomonadati</taxon>
        <taxon>Pseudomonadota</taxon>
        <taxon>Gammaproteobacteria</taxon>
        <taxon>Pseudomonadales</taxon>
        <taxon>Pseudomonadaceae</taxon>
        <taxon>Pseudomonas</taxon>
        <taxon>Pseudomonas syringae</taxon>
    </lineage>
</organism>